<evidence type="ECO:0000256" key="6">
    <source>
        <dbReference type="ARBA" id="ARBA00022989"/>
    </source>
</evidence>
<dbReference type="GO" id="GO:0030001">
    <property type="term" value="P:metal ion transport"/>
    <property type="evidence" value="ECO:0007669"/>
    <property type="project" value="UniProtKB-ARBA"/>
</dbReference>
<sequence>MLYFLGLICLIMGGTLLIPVFVALIYWEIGVIPYFIIPASITLAIGYIIVKKLESEELSLGNAMVVVTCTWIIFAFLGSIPYIFSSGLSFLDAYFESMSGFTATGLTVMQGYTGWTIPEPTHTVLFWRSLTQWVGGLGVIVLFLALFPGTASVARKLYASEAREDRIMPSMRATVRTIWNIYLLFTILGVVGLYLAGMHPFAAVNHSMTGIATGG</sequence>
<gene>
    <name evidence="10" type="ORF">AKJ40_04405</name>
</gene>
<feature type="transmembrane region" description="Helical" evidence="9">
    <location>
        <begin position="179"/>
        <end position="197"/>
    </location>
</feature>
<evidence type="ECO:0000256" key="5">
    <source>
        <dbReference type="ARBA" id="ARBA00022692"/>
    </source>
</evidence>
<dbReference type="Pfam" id="PF02386">
    <property type="entry name" value="TrkH"/>
    <property type="match status" value="1"/>
</dbReference>
<evidence type="ECO:0000313" key="10">
    <source>
        <dbReference type="EMBL" id="KXA98848.1"/>
    </source>
</evidence>
<feature type="transmembrane region" description="Helical" evidence="9">
    <location>
        <begin position="62"/>
        <end position="84"/>
    </location>
</feature>
<evidence type="ECO:0008006" key="12">
    <source>
        <dbReference type="Google" id="ProtNLM"/>
    </source>
</evidence>
<evidence type="ECO:0000256" key="3">
    <source>
        <dbReference type="ARBA" id="ARBA00022448"/>
    </source>
</evidence>
<reference evidence="10 11" key="1">
    <citation type="journal article" date="2016" name="Sci. Rep.">
        <title>Metabolic traits of an uncultured archaeal lineage -MSBL1- from brine pools of the Red Sea.</title>
        <authorList>
            <person name="Mwirichia R."/>
            <person name="Alam I."/>
            <person name="Rashid M."/>
            <person name="Vinu M."/>
            <person name="Ba-Alawi W."/>
            <person name="Anthony Kamau A."/>
            <person name="Kamanda Ngugi D."/>
            <person name="Goker M."/>
            <person name="Klenk H.P."/>
            <person name="Bajic V."/>
            <person name="Stingl U."/>
        </authorList>
    </citation>
    <scope>NUCLEOTIDE SEQUENCE [LARGE SCALE GENOMIC DNA]</scope>
    <source>
        <strain evidence="10">SCGC-AAA259M10</strain>
    </source>
</reference>
<evidence type="ECO:0000256" key="2">
    <source>
        <dbReference type="ARBA" id="ARBA00009137"/>
    </source>
</evidence>
<evidence type="ECO:0000313" key="11">
    <source>
        <dbReference type="Proteomes" id="UP000070341"/>
    </source>
</evidence>
<feature type="transmembrane region" description="Helical" evidence="9">
    <location>
        <begin position="7"/>
        <end position="26"/>
    </location>
</feature>
<protein>
    <recommendedName>
        <fullName evidence="12">Potassium transporter</fullName>
    </recommendedName>
</protein>
<evidence type="ECO:0000256" key="7">
    <source>
        <dbReference type="ARBA" id="ARBA00023065"/>
    </source>
</evidence>
<keyword evidence="4" id="KW-1003">Cell membrane</keyword>
<keyword evidence="8 9" id="KW-0472">Membrane</keyword>
<dbReference type="PANTHER" id="PTHR32024:SF2">
    <property type="entry name" value="TRK SYSTEM POTASSIUM UPTAKE PROTEIN TRKG-RELATED"/>
    <property type="match status" value="1"/>
</dbReference>
<dbReference type="PATRIC" id="fig|1698270.3.peg.1211"/>
<comment type="caution">
    <text evidence="10">The sequence shown here is derived from an EMBL/GenBank/DDBJ whole genome shotgun (WGS) entry which is preliminary data.</text>
</comment>
<feature type="non-terminal residue" evidence="10">
    <location>
        <position position="215"/>
    </location>
</feature>
<accession>A0A133UXE0</accession>
<feature type="transmembrane region" description="Helical" evidence="9">
    <location>
        <begin position="32"/>
        <end position="50"/>
    </location>
</feature>
<dbReference type="Proteomes" id="UP000070341">
    <property type="component" value="Unassembled WGS sequence"/>
</dbReference>
<evidence type="ECO:0000256" key="9">
    <source>
        <dbReference type="SAM" id="Phobius"/>
    </source>
</evidence>
<comment type="similarity">
    <text evidence="2">Belongs to the TrkH potassium transport family.</text>
</comment>
<evidence type="ECO:0000256" key="8">
    <source>
        <dbReference type="ARBA" id="ARBA00023136"/>
    </source>
</evidence>
<comment type="subcellular location">
    <subcellularLocation>
        <location evidence="1">Cell membrane</location>
        <topology evidence="1">Multi-pass membrane protein</topology>
    </subcellularLocation>
</comment>
<dbReference type="PANTHER" id="PTHR32024">
    <property type="entry name" value="TRK SYSTEM POTASSIUM UPTAKE PROTEIN TRKG-RELATED"/>
    <property type="match status" value="1"/>
</dbReference>
<dbReference type="GO" id="GO:0008324">
    <property type="term" value="F:monoatomic cation transmembrane transporter activity"/>
    <property type="evidence" value="ECO:0007669"/>
    <property type="project" value="InterPro"/>
</dbReference>
<evidence type="ECO:0000256" key="4">
    <source>
        <dbReference type="ARBA" id="ARBA00022475"/>
    </source>
</evidence>
<dbReference type="AlphaFoldDB" id="A0A133UXE0"/>
<keyword evidence="5 9" id="KW-0812">Transmembrane</keyword>
<dbReference type="GO" id="GO:0005886">
    <property type="term" value="C:plasma membrane"/>
    <property type="evidence" value="ECO:0007669"/>
    <property type="project" value="UniProtKB-SubCell"/>
</dbReference>
<name>A0A133UXE0_9EURY</name>
<keyword evidence="6 9" id="KW-1133">Transmembrane helix</keyword>
<proteinExistence type="inferred from homology"/>
<organism evidence="10 11">
    <name type="scientific">candidate division MSBL1 archaeon SCGC-AAA259M10</name>
    <dbReference type="NCBI Taxonomy" id="1698270"/>
    <lineage>
        <taxon>Archaea</taxon>
        <taxon>Methanobacteriati</taxon>
        <taxon>Methanobacteriota</taxon>
        <taxon>candidate division MSBL1</taxon>
    </lineage>
</organism>
<keyword evidence="11" id="KW-1185">Reference proteome</keyword>
<evidence type="ECO:0000256" key="1">
    <source>
        <dbReference type="ARBA" id="ARBA00004651"/>
    </source>
</evidence>
<dbReference type="InterPro" id="IPR003445">
    <property type="entry name" value="Cat_transpt"/>
</dbReference>
<dbReference type="EMBL" id="LHXU01000092">
    <property type="protein sequence ID" value="KXA98848.1"/>
    <property type="molecule type" value="Genomic_DNA"/>
</dbReference>
<keyword evidence="3" id="KW-0813">Transport</keyword>
<keyword evidence="7" id="KW-0406">Ion transport</keyword>
<feature type="transmembrane region" description="Helical" evidence="9">
    <location>
        <begin position="133"/>
        <end position="158"/>
    </location>
</feature>